<dbReference type="KEGG" id="mrc:R6Y96_10065"/>
<sequence length="194" mass="21026">MAGSTKRSTGIAGLDLALDGGFPAGARIVISGSPLSGLELLARQFWQEGGRTGAYLMLDALPGDGMVDARGMSLEEMVSAMSGERIIVDSLSTLIVTLGIEAVTRFVVEDTGALIGEGSSIVYLLYANHHTAFEEARVMRATDIFITLRQEIHGNEFERTLAIEKFRDEDVPRRVIPYNIMAEGIELSTTSRVF</sequence>
<dbReference type="SUPFAM" id="SSF52540">
    <property type="entry name" value="P-loop containing nucleoside triphosphate hydrolases"/>
    <property type="match status" value="1"/>
</dbReference>
<gene>
    <name evidence="4" type="ORF">R6Y96_10065</name>
</gene>
<feature type="domain" description="KaiC-like" evidence="3">
    <location>
        <begin position="73"/>
        <end position="188"/>
    </location>
</feature>
<dbReference type="GeneID" id="85733504"/>
<reference evidence="4 5" key="1">
    <citation type="submission" date="2023-10" db="EMBL/GenBank/DDBJ databases">
        <title>The complete genome sequence of Methanoculleus receptaculi DSM 18860.</title>
        <authorList>
            <person name="Lai S.-J."/>
            <person name="You Y.-T."/>
            <person name="Chen S.-C."/>
        </authorList>
    </citation>
    <scope>NUCLEOTIDE SEQUENCE [LARGE SCALE GENOMIC DNA]</scope>
    <source>
        <strain evidence="4 5">DSM 18860</strain>
    </source>
</reference>
<evidence type="ECO:0000256" key="1">
    <source>
        <dbReference type="ARBA" id="ARBA00022741"/>
    </source>
</evidence>
<dbReference type="Proteomes" id="UP001305652">
    <property type="component" value="Chromosome"/>
</dbReference>
<keyword evidence="5" id="KW-1185">Reference proteome</keyword>
<evidence type="ECO:0000313" key="5">
    <source>
        <dbReference type="Proteomes" id="UP001305652"/>
    </source>
</evidence>
<name>A0AAX4FUQ0_9EURY</name>
<protein>
    <submittedName>
        <fullName evidence="4">ATPase domain-containing protein</fullName>
    </submittedName>
</protein>
<dbReference type="PANTHER" id="PTHR43637">
    <property type="entry name" value="UPF0273 PROTEIN TM_0370"/>
    <property type="match status" value="1"/>
</dbReference>
<dbReference type="EMBL" id="CP137642">
    <property type="protein sequence ID" value="WOX57620.1"/>
    <property type="molecule type" value="Genomic_DNA"/>
</dbReference>
<dbReference type="Gene3D" id="3.40.50.300">
    <property type="entry name" value="P-loop containing nucleotide triphosphate hydrolases"/>
    <property type="match status" value="2"/>
</dbReference>
<dbReference type="InterPro" id="IPR027417">
    <property type="entry name" value="P-loop_NTPase"/>
</dbReference>
<evidence type="ECO:0000313" key="4">
    <source>
        <dbReference type="EMBL" id="WOX57620.1"/>
    </source>
</evidence>
<keyword evidence="2" id="KW-0067">ATP-binding</keyword>
<dbReference type="GO" id="GO:0005524">
    <property type="term" value="F:ATP binding"/>
    <property type="evidence" value="ECO:0007669"/>
    <property type="project" value="UniProtKB-KW"/>
</dbReference>
<keyword evidence="1" id="KW-0547">Nucleotide-binding</keyword>
<accession>A0AAX4FUQ0</accession>
<dbReference type="Pfam" id="PF06745">
    <property type="entry name" value="ATPase"/>
    <property type="match status" value="1"/>
</dbReference>
<dbReference type="AlphaFoldDB" id="A0AAX4FUQ0"/>
<evidence type="ECO:0000259" key="3">
    <source>
        <dbReference type="Pfam" id="PF06745"/>
    </source>
</evidence>
<dbReference type="InterPro" id="IPR014774">
    <property type="entry name" value="KaiC-like_dom"/>
</dbReference>
<dbReference type="RefSeq" id="WP_318621306.1">
    <property type="nucleotide sequence ID" value="NZ_CP137642.1"/>
</dbReference>
<organism evidence="4 5">
    <name type="scientific">Methanoculleus receptaculi</name>
    <dbReference type="NCBI Taxonomy" id="394967"/>
    <lineage>
        <taxon>Archaea</taxon>
        <taxon>Methanobacteriati</taxon>
        <taxon>Methanobacteriota</taxon>
        <taxon>Stenosarchaea group</taxon>
        <taxon>Methanomicrobia</taxon>
        <taxon>Methanomicrobiales</taxon>
        <taxon>Methanomicrobiaceae</taxon>
        <taxon>Methanoculleus</taxon>
    </lineage>
</organism>
<evidence type="ECO:0000256" key="2">
    <source>
        <dbReference type="ARBA" id="ARBA00022840"/>
    </source>
</evidence>
<proteinExistence type="predicted"/>